<sequence length="77" mass="9158">MIRLGDGVYMCHLNGHQLKIMYKGNDICELYLENEFQGKASFQYVKKKLSELEKKWGTHKVKNYHFKELLSNFDQSI</sequence>
<proteinExistence type="predicted"/>
<organism evidence="1 2">
    <name type="scientific">Fictibacillus barbaricus</name>
    <dbReference type="NCBI Taxonomy" id="182136"/>
    <lineage>
        <taxon>Bacteria</taxon>
        <taxon>Bacillati</taxon>
        <taxon>Bacillota</taxon>
        <taxon>Bacilli</taxon>
        <taxon>Bacillales</taxon>
        <taxon>Fictibacillaceae</taxon>
        <taxon>Fictibacillus</taxon>
    </lineage>
</organism>
<evidence type="ECO:0000313" key="1">
    <source>
        <dbReference type="EMBL" id="MDR7073347.1"/>
    </source>
</evidence>
<reference evidence="1 2" key="1">
    <citation type="submission" date="2023-07" db="EMBL/GenBank/DDBJ databases">
        <title>Sorghum-associated microbial communities from plants grown in Nebraska, USA.</title>
        <authorList>
            <person name="Schachtman D."/>
        </authorList>
    </citation>
    <scope>NUCLEOTIDE SEQUENCE [LARGE SCALE GENOMIC DNA]</scope>
    <source>
        <strain evidence="1 2">BE211</strain>
    </source>
</reference>
<evidence type="ECO:0000313" key="2">
    <source>
        <dbReference type="Proteomes" id="UP001258181"/>
    </source>
</evidence>
<keyword evidence="2" id="KW-1185">Reference proteome</keyword>
<dbReference type="EMBL" id="JAVDWA010000003">
    <property type="protein sequence ID" value="MDR7073347.1"/>
    <property type="molecule type" value="Genomic_DNA"/>
</dbReference>
<name>A0ABU1U1M6_9BACL</name>
<accession>A0ABU1U1M6</accession>
<comment type="caution">
    <text evidence="1">The sequence shown here is derived from an EMBL/GenBank/DDBJ whole genome shotgun (WGS) entry which is preliminary data.</text>
</comment>
<dbReference type="RefSeq" id="WP_310258847.1">
    <property type="nucleotide sequence ID" value="NZ_JAVDWA010000003.1"/>
</dbReference>
<gene>
    <name evidence="1" type="ORF">J2X07_002333</name>
</gene>
<dbReference type="Proteomes" id="UP001258181">
    <property type="component" value="Unassembled WGS sequence"/>
</dbReference>
<protein>
    <submittedName>
        <fullName evidence="1">Uncharacterized protein</fullName>
    </submittedName>
</protein>